<evidence type="ECO:0000313" key="8">
    <source>
        <dbReference type="Proteomes" id="UP001500866"/>
    </source>
</evidence>
<dbReference type="Proteomes" id="UP001500866">
    <property type="component" value="Unassembled WGS sequence"/>
</dbReference>
<evidence type="ECO:0000256" key="6">
    <source>
        <dbReference type="PIRNR" id="PIRNR000915"/>
    </source>
</evidence>
<dbReference type="InterPro" id="IPR036412">
    <property type="entry name" value="HAD-like_sf"/>
</dbReference>
<keyword evidence="5 6" id="KW-0460">Magnesium</keyword>
<comment type="cofactor">
    <cofactor evidence="1 6">
        <name>Mg(2+)</name>
        <dbReference type="ChEBI" id="CHEBI:18420"/>
    </cofactor>
</comment>
<dbReference type="InterPro" id="IPR006357">
    <property type="entry name" value="HAD-SF_hydro_IIA"/>
</dbReference>
<evidence type="ECO:0000313" key="7">
    <source>
        <dbReference type="EMBL" id="GAA0588548.1"/>
    </source>
</evidence>
<dbReference type="NCBIfam" id="TIGR01457">
    <property type="entry name" value="HAD-SF-IIA-hyp2"/>
    <property type="match status" value="1"/>
</dbReference>
<dbReference type="GO" id="GO:0016787">
    <property type="term" value="F:hydrolase activity"/>
    <property type="evidence" value="ECO:0007669"/>
    <property type="project" value="UniProtKB-KW"/>
</dbReference>
<comment type="caution">
    <text evidence="7">The sequence shown here is derived from an EMBL/GenBank/DDBJ whole genome shotgun (WGS) entry which is preliminary data.</text>
</comment>
<dbReference type="PANTHER" id="PTHR19288">
    <property type="entry name" value="4-NITROPHENYLPHOSPHATASE-RELATED"/>
    <property type="match status" value="1"/>
</dbReference>
<evidence type="ECO:0000256" key="5">
    <source>
        <dbReference type="ARBA" id="ARBA00022842"/>
    </source>
</evidence>
<evidence type="ECO:0000256" key="2">
    <source>
        <dbReference type="ARBA" id="ARBA00006696"/>
    </source>
</evidence>
<dbReference type="InterPro" id="IPR006354">
    <property type="entry name" value="HAD-SF_hydro_IIA_hyp1"/>
</dbReference>
<comment type="function">
    <text evidence="6">Catalyzes the dephosphorylation of 2-6 carbon acid sugars in vitro.</text>
</comment>
<keyword evidence="3 6" id="KW-0479">Metal-binding</keyword>
<evidence type="ECO:0000256" key="3">
    <source>
        <dbReference type="ARBA" id="ARBA00022723"/>
    </source>
</evidence>
<accession>A0ABN1FDI8</accession>
<organism evidence="7 8">
    <name type="scientific">Virgibacillus siamensis</name>
    <dbReference type="NCBI Taxonomy" id="480071"/>
    <lineage>
        <taxon>Bacteria</taxon>
        <taxon>Bacillati</taxon>
        <taxon>Bacillota</taxon>
        <taxon>Bacilli</taxon>
        <taxon>Bacillales</taxon>
        <taxon>Bacillaceae</taxon>
        <taxon>Virgibacillus</taxon>
    </lineage>
</organism>
<dbReference type="PANTHER" id="PTHR19288:SF46">
    <property type="entry name" value="HALOACID DEHALOGENASE-LIKE HYDROLASE DOMAIN-CONTAINING PROTEIN 2"/>
    <property type="match status" value="1"/>
</dbReference>
<dbReference type="EC" id="3.1.3.-" evidence="6"/>
<name>A0ABN1FDI8_9BACI</name>
<dbReference type="SFLD" id="SFLDG01139">
    <property type="entry name" value="C2.A:_Pyridoxal_Phosphate_Phos"/>
    <property type="match status" value="1"/>
</dbReference>
<dbReference type="Gene3D" id="3.40.50.1000">
    <property type="entry name" value="HAD superfamily/HAD-like"/>
    <property type="match status" value="2"/>
</dbReference>
<dbReference type="PIRSF" id="PIRSF000915">
    <property type="entry name" value="PGP-type_phosphatase"/>
    <property type="match status" value="1"/>
</dbReference>
<dbReference type="Pfam" id="PF13242">
    <property type="entry name" value="Hydrolase_like"/>
    <property type="match status" value="1"/>
</dbReference>
<dbReference type="NCBIfam" id="TIGR01460">
    <property type="entry name" value="HAD-SF-IIA"/>
    <property type="match status" value="1"/>
</dbReference>
<proteinExistence type="inferred from homology"/>
<keyword evidence="4 7" id="KW-0378">Hydrolase</keyword>
<evidence type="ECO:0000256" key="4">
    <source>
        <dbReference type="ARBA" id="ARBA00022801"/>
    </source>
</evidence>
<dbReference type="Pfam" id="PF13344">
    <property type="entry name" value="Hydrolase_6"/>
    <property type="match status" value="1"/>
</dbReference>
<protein>
    <recommendedName>
        <fullName evidence="6">Acid sugar phosphatase</fullName>
        <ecNumber evidence="6">3.1.3.-</ecNumber>
    </recommendedName>
</protein>
<keyword evidence="8" id="KW-1185">Reference proteome</keyword>
<dbReference type="RefSeq" id="WP_343809193.1">
    <property type="nucleotide sequence ID" value="NZ_BAAADS010000001.1"/>
</dbReference>
<evidence type="ECO:0000256" key="1">
    <source>
        <dbReference type="ARBA" id="ARBA00001946"/>
    </source>
</evidence>
<comment type="similarity">
    <text evidence="2 6">Belongs to the HAD-like hydrolase superfamily. NagD family.</text>
</comment>
<reference evidence="7 8" key="1">
    <citation type="journal article" date="2019" name="Int. J. Syst. Evol. Microbiol.">
        <title>The Global Catalogue of Microorganisms (GCM) 10K type strain sequencing project: providing services to taxonomists for standard genome sequencing and annotation.</title>
        <authorList>
            <consortium name="The Broad Institute Genomics Platform"/>
            <consortium name="The Broad Institute Genome Sequencing Center for Infectious Disease"/>
            <person name="Wu L."/>
            <person name="Ma J."/>
        </authorList>
    </citation>
    <scope>NUCLEOTIDE SEQUENCE [LARGE SCALE GENOMIC DNA]</scope>
    <source>
        <strain evidence="7 8">JCM 15395</strain>
    </source>
</reference>
<gene>
    <name evidence="7" type="ORF">GCM10009001_00520</name>
</gene>
<sequence length="256" mass="28297">MKRYNAYLIDLDGTMYRGNERIEAAGEFVDKLASKDIPYLFLTNNSSKTPEQISEKLEQMDIKSSPEHVFTSSMATAKYIRKQKEGARCFVIGEEGLHHAIRREGLRISDQDCDFVVVGIDHDINYEKLSIACIAVRNGASFISTNSDVAIPTERGLEPGNGALTSAITVSTGTDPIFIGKPEEIITEQALTALGSSKADTLMVGDNYHTDILAGMNAGLDTLMVFTGVTPFADYPDLAKKPTYYVKNLYEWMEKM</sequence>
<dbReference type="CDD" id="cd07530">
    <property type="entry name" value="HAD_Pase_UmpH-like"/>
    <property type="match status" value="1"/>
</dbReference>
<dbReference type="InterPro" id="IPR023214">
    <property type="entry name" value="HAD_sf"/>
</dbReference>
<dbReference type="EMBL" id="BAAADS010000001">
    <property type="protein sequence ID" value="GAA0588548.1"/>
    <property type="molecule type" value="Genomic_DNA"/>
</dbReference>
<dbReference type="SUPFAM" id="SSF56784">
    <property type="entry name" value="HAD-like"/>
    <property type="match status" value="1"/>
</dbReference>
<dbReference type="SFLD" id="SFLDS00003">
    <property type="entry name" value="Haloacid_Dehalogenase"/>
    <property type="match status" value="1"/>
</dbReference>